<protein>
    <submittedName>
        <fullName evidence="2">Uncharacterized protein</fullName>
    </submittedName>
</protein>
<sequence length="52" mass="5423">MTRGLIVPAFAPDLNAINKLGAGTVDTDLGAVRAGGTDRRRRQDGQGGQKDD</sequence>
<dbReference type="Proteomes" id="UP000005156">
    <property type="component" value="Unassembled WGS sequence"/>
</dbReference>
<feature type="compositionally biased region" description="Basic and acidic residues" evidence="1">
    <location>
        <begin position="36"/>
        <end position="52"/>
    </location>
</feature>
<gene>
    <name evidence="2" type="ORF">HMPREF9439_02040</name>
</gene>
<evidence type="ECO:0000313" key="3">
    <source>
        <dbReference type="Proteomes" id="UP000005156"/>
    </source>
</evidence>
<organism evidence="2 3">
    <name type="scientific">Parasutterella excrementihominis YIT 11859</name>
    <dbReference type="NCBI Taxonomy" id="762966"/>
    <lineage>
        <taxon>Bacteria</taxon>
        <taxon>Pseudomonadati</taxon>
        <taxon>Pseudomonadota</taxon>
        <taxon>Betaproteobacteria</taxon>
        <taxon>Burkholderiales</taxon>
        <taxon>Sutterellaceae</taxon>
        <taxon>Parasutterella</taxon>
    </lineage>
</organism>
<name>F3QM63_9BURK</name>
<reference evidence="2 3" key="1">
    <citation type="submission" date="2011-02" db="EMBL/GenBank/DDBJ databases">
        <authorList>
            <person name="Weinstock G."/>
            <person name="Sodergren E."/>
            <person name="Clifton S."/>
            <person name="Fulton L."/>
            <person name="Fulton B."/>
            <person name="Courtney L."/>
            <person name="Fronick C."/>
            <person name="Harrison M."/>
            <person name="Strong C."/>
            <person name="Farmer C."/>
            <person name="Delahaunty K."/>
            <person name="Markovic C."/>
            <person name="Hall O."/>
            <person name="Minx P."/>
            <person name="Tomlinson C."/>
            <person name="Mitreva M."/>
            <person name="Hou S."/>
            <person name="Chen J."/>
            <person name="Wollam A."/>
            <person name="Pepin K.H."/>
            <person name="Johnson M."/>
            <person name="Bhonagiri V."/>
            <person name="Zhang X."/>
            <person name="Suruliraj S."/>
            <person name="Warren W."/>
            <person name="Chinwalla A."/>
            <person name="Mardis E.R."/>
            <person name="Wilson R.K."/>
        </authorList>
    </citation>
    <scope>NUCLEOTIDE SEQUENCE [LARGE SCALE GENOMIC DNA]</scope>
    <source>
        <strain evidence="2 3">YIT 11859</strain>
    </source>
</reference>
<keyword evidence="3" id="KW-1185">Reference proteome</keyword>
<dbReference type="EMBL" id="AFBP01000070">
    <property type="protein sequence ID" value="EGG52370.1"/>
    <property type="molecule type" value="Genomic_DNA"/>
</dbReference>
<proteinExistence type="predicted"/>
<comment type="caution">
    <text evidence="2">The sequence shown here is derived from an EMBL/GenBank/DDBJ whole genome shotgun (WGS) entry which is preliminary data.</text>
</comment>
<feature type="region of interest" description="Disordered" evidence="1">
    <location>
        <begin position="28"/>
        <end position="52"/>
    </location>
</feature>
<evidence type="ECO:0000313" key="2">
    <source>
        <dbReference type="EMBL" id="EGG52370.1"/>
    </source>
</evidence>
<dbReference type="HOGENOM" id="CLU_3082804_0_0_4"/>
<dbReference type="AlphaFoldDB" id="F3QM63"/>
<evidence type="ECO:0000256" key="1">
    <source>
        <dbReference type="SAM" id="MobiDB-lite"/>
    </source>
</evidence>
<accession>F3QM63</accession>